<comment type="cofactor">
    <cofactor evidence="1">
        <name>FAD</name>
        <dbReference type="ChEBI" id="CHEBI:57692"/>
    </cofactor>
</comment>
<organism evidence="8 9">
    <name type="scientific">Snodgrassella alvi SCGC AB-598-J21</name>
    <dbReference type="NCBI Taxonomy" id="1385367"/>
    <lineage>
        <taxon>Bacteria</taxon>
        <taxon>Pseudomonadati</taxon>
        <taxon>Pseudomonadota</taxon>
        <taxon>Betaproteobacteria</taxon>
        <taxon>Neisseriales</taxon>
        <taxon>Neisseriaceae</taxon>
        <taxon>Snodgrassella</taxon>
    </lineage>
</organism>
<comment type="caution">
    <text evidence="8">The sequence shown here is derived from an EMBL/GenBank/DDBJ whole genome shotgun (WGS) entry which is preliminary data.</text>
</comment>
<keyword evidence="4" id="KW-0285">Flavoprotein</keyword>
<dbReference type="AlphaFoldDB" id="A0A074V4S8"/>
<name>A0A074V4S8_9NEIS</name>
<evidence type="ECO:0000313" key="8">
    <source>
        <dbReference type="EMBL" id="KEQ00231.1"/>
    </source>
</evidence>
<reference evidence="8 9" key="1">
    <citation type="journal article" date="2014" name="PLoS Genet.">
        <title>Hidden diversity in honey bee gut symbionts detected by single-cell genomics.</title>
        <authorList>
            <person name="Engel P."/>
            <person name="Stepanauskas R."/>
            <person name="Moran N."/>
        </authorList>
    </citation>
    <scope>NUCLEOTIDE SEQUENCE [LARGE SCALE GENOMIC DNA]</scope>
    <source>
        <strain evidence="8 9">SCGC AB-598-J21</strain>
    </source>
</reference>
<dbReference type="InterPro" id="IPR036188">
    <property type="entry name" value="FAD/NAD-bd_sf"/>
</dbReference>
<evidence type="ECO:0000256" key="2">
    <source>
        <dbReference type="ARBA" id="ARBA00004924"/>
    </source>
</evidence>
<dbReference type="InterPro" id="IPR025700">
    <property type="entry name" value="Lys/Orn_oxygenase"/>
</dbReference>
<dbReference type="SUPFAM" id="SSF51905">
    <property type="entry name" value="FAD/NAD(P)-binding domain"/>
    <property type="match status" value="2"/>
</dbReference>
<evidence type="ECO:0000256" key="3">
    <source>
        <dbReference type="ARBA" id="ARBA00007588"/>
    </source>
</evidence>
<dbReference type="EMBL" id="AVQL01000453">
    <property type="protein sequence ID" value="KEQ00231.1"/>
    <property type="molecule type" value="Genomic_DNA"/>
</dbReference>
<dbReference type="Gene3D" id="3.50.50.60">
    <property type="entry name" value="FAD/NAD(P)-binding domain"/>
    <property type="match status" value="1"/>
</dbReference>
<dbReference type="InterPro" id="IPR031043">
    <property type="entry name" value="Histamin_N_OH"/>
</dbReference>
<gene>
    <name evidence="8" type="ORF">SASC598J21_019320</name>
</gene>
<protein>
    <submittedName>
        <fullName evidence="8">Lysine/ornithine N-monooxygenase</fullName>
    </submittedName>
</protein>
<evidence type="ECO:0000256" key="6">
    <source>
        <dbReference type="ARBA" id="ARBA00022857"/>
    </source>
</evidence>
<dbReference type="PANTHER" id="PTHR42802">
    <property type="entry name" value="MONOOXYGENASE"/>
    <property type="match status" value="1"/>
</dbReference>
<keyword evidence="5" id="KW-0274">FAD</keyword>
<keyword evidence="7" id="KW-0560">Oxidoreductase</keyword>
<accession>A0A074V4S8</accession>
<sequence length="438" mass="49344">MDIKQTDLAGIGIGPFNLGLAALLSGHPEVNAVFLDKTPTFHWHAGLLLPGTTLQVPFLADLVTMADPCHPLSYLNYLCQQGRLYQFYYYDRFLIPRQEYDDYCRWAVRQLPSCHFDACVKAVSYDYRQERFILESESSSGDRQIFSSKDIAVGVGTKPYHPEWLKNTSHPLIQHSAQFTYMQKQLQECKQVTVVGAGQSAAECVLALYRALQPEQIRAGASIRWITRSAGFHPMEFSKLGQECFTPVYMHYFQTLTPQKRREVSAGQGQLYKGISFATIGDIYDLLYERTIAGAPAGLTLFSNCDVQSVEILPSGVINMTCLHTQLNQQQTIQTDAIVAATGYHHQWPQWFEELKGSVLQTDERNDYLVNEDFTAVRCDSGKGRIFIQNAEIAKQGVGSPDLGMGATRNGVIINQLLGRQYYRVPEYSAFQQYGLPQ</sequence>
<dbReference type="NCBIfam" id="TIGR04439">
    <property type="entry name" value="histamin_N_OH"/>
    <property type="match status" value="1"/>
</dbReference>
<keyword evidence="8" id="KW-0503">Monooxygenase</keyword>
<dbReference type="PANTHER" id="PTHR42802:SF1">
    <property type="entry name" value="L-ORNITHINE N(5)-MONOOXYGENASE"/>
    <property type="match status" value="1"/>
</dbReference>
<evidence type="ECO:0000256" key="4">
    <source>
        <dbReference type="ARBA" id="ARBA00022630"/>
    </source>
</evidence>
<comment type="pathway">
    <text evidence="2">Siderophore biosynthesis.</text>
</comment>
<comment type="similarity">
    <text evidence="3">Belongs to the lysine N(6)-hydroxylase/L-ornithine N(5)-oxygenase family.</text>
</comment>
<evidence type="ECO:0000313" key="9">
    <source>
        <dbReference type="Proteomes" id="UP000027644"/>
    </source>
</evidence>
<evidence type="ECO:0000256" key="5">
    <source>
        <dbReference type="ARBA" id="ARBA00022827"/>
    </source>
</evidence>
<keyword evidence="6" id="KW-0521">NADP</keyword>
<proteinExistence type="inferred from homology"/>
<evidence type="ECO:0000256" key="1">
    <source>
        <dbReference type="ARBA" id="ARBA00001974"/>
    </source>
</evidence>
<evidence type="ECO:0000256" key="7">
    <source>
        <dbReference type="ARBA" id="ARBA00023002"/>
    </source>
</evidence>
<dbReference type="Pfam" id="PF13434">
    <property type="entry name" value="Lys_Orn_oxgnase"/>
    <property type="match status" value="1"/>
</dbReference>
<dbReference type="Proteomes" id="UP000027644">
    <property type="component" value="Unassembled WGS sequence"/>
</dbReference>
<dbReference type="GO" id="GO:0004497">
    <property type="term" value="F:monooxygenase activity"/>
    <property type="evidence" value="ECO:0007669"/>
    <property type="project" value="UniProtKB-KW"/>
</dbReference>